<feature type="non-terminal residue" evidence="1">
    <location>
        <position position="56"/>
    </location>
</feature>
<protein>
    <submittedName>
        <fullName evidence="1">Uncharacterized protein</fullName>
    </submittedName>
</protein>
<keyword evidence="2" id="KW-1185">Reference proteome</keyword>
<accession>A0ABU6VZ03</accession>
<proteinExistence type="predicted"/>
<organism evidence="1 2">
    <name type="scientific">Stylosanthes scabra</name>
    <dbReference type="NCBI Taxonomy" id="79078"/>
    <lineage>
        <taxon>Eukaryota</taxon>
        <taxon>Viridiplantae</taxon>
        <taxon>Streptophyta</taxon>
        <taxon>Embryophyta</taxon>
        <taxon>Tracheophyta</taxon>
        <taxon>Spermatophyta</taxon>
        <taxon>Magnoliopsida</taxon>
        <taxon>eudicotyledons</taxon>
        <taxon>Gunneridae</taxon>
        <taxon>Pentapetalae</taxon>
        <taxon>rosids</taxon>
        <taxon>fabids</taxon>
        <taxon>Fabales</taxon>
        <taxon>Fabaceae</taxon>
        <taxon>Papilionoideae</taxon>
        <taxon>50 kb inversion clade</taxon>
        <taxon>dalbergioids sensu lato</taxon>
        <taxon>Dalbergieae</taxon>
        <taxon>Pterocarpus clade</taxon>
        <taxon>Stylosanthes</taxon>
    </lineage>
</organism>
<dbReference type="Proteomes" id="UP001341840">
    <property type="component" value="Unassembled WGS sequence"/>
</dbReference>
<evidence type="ECO:0000313" key="2">
    <source>
        <dbReference type="Proteomes" id="UP001341840"/>
    </source>
</evidence>
<name>A0ABU6VZ03_9FABA</name>
<reference evidence="1 2" key="1">
    <citation type="journal article" date="2023" name="Plants (Basel)">
        <title>Bridging the Gap: Combining Genomics and Transcriptomics Approaches to Understand Stylosanthes scabra, an Orphan Legume from the Brazilian Caatinga.</title>
        <authorList>
            <person name="Ferreira-Neto J.R.C."/>
            <person name="da Silva M.D."/>
            <person name="Binneck E."/>
            <person name="de Melo N.F."/>
            <person name="da Silva R.H."/>
            <person name="de Melo A.L.T.M."/>
            <person name="Pandolfi V."/>
            <person name="Bustamante F.O."/>
            <person name="Brasileiro-Vidal A.C."/>
            <person name="Benko-Iseppon A.M."/>
        </authorList>
    </citation>
    <scope>NUCLEOTIDE SEQUENCE [LARGE SCALE GENOMIC DNA]</scope>
    <source>
        <tissue evidence="1">Leaves</tissue>
    </source>
</reference>
<gene>
    <name evidence="1" type="ORF">PIB30_100277</name>
</gene>
<sequence length="56" mass="6535">MRWPLRCCAGMSSDLLNPNDVVWFEENGSRFLCHGVPKLPWVEVIMGQFKRPEENN</sequence>
<evidence type="ECO:0000313" key="1">
    <source>
        <dbReference type="EMBL" id="MED6177665.1"/>
    </source>
</evidence>
<dbReference type="EMBL" id="JASCZI010153816">
    <property type="protein sequence ID" value="MED6177665.1"/>
    <property type="molecule type" value="Genomic_DNA"/>
</dbReference>
<comment type="caution">
    <text evidence="1">The sequence shown here is derived from an EMBL/GenBank/DDBJ whole genome shotgun (WGS) entry which is preliminary data.</text>
</comment>